<dbReference type="SUPFAM" id="SSF56300">
    <property type="entry name" value="Metallo-dependent phosphatases"/>
    <property type="match status" value="1"/>
</dbReference>
<dbReference type="Pfam" id="PF16656">
    <property type="entry name" value="Pur_ac_phosph_N"/>
    <property type="match status" value="1"/>
</dbReference>
<protein>
    <submittedName>
        <fullName evidence="5">DNRLRE domain-containing protein</fullName>
    </submittedName>
</protein>
<reference evidence="5 6" key="1">
    <citation type="submission" date="2022-01" db="EMBL/GenBank/DDBJ databases">
        <title>Whole genome-based taxonomy of the Shewanellaceae.</title>
        <authorList>
            <person name="Martin-Rodriguez A.J."/>
        </authorList>
    </citation>
    <scope>NUCLEOTIDE SEQUENCE [LARGE SCALE GENOMIC DNA]</scope>
    <source>
        <strain evidence="5 6">DSM 17177</strain>
    </source>
</reference>
<dbReference type="InterPro" id="IPR032812">
    <property type="entry name" value="SbsA_Ig"/>
</dbReference>
<evidence type="ECO:0000259" key="4">
    <source>
        <dbReference type="PROSITE" id="PS50093"/>
    </source>
</evidence>
<dbReference type="InterPro" id="IPR014755">
    <property type="entry name" value="Cu-Rt/internalin_Ig-like"/>
</dbReference>
<dbReference type="SMART" id="SM00089">
    <property type="entry name" value="PKD"/>
    <property type="match status" value="1"/>
</dbReference>
<dbReference type="InterPro" id="IPR039331">
    <property type="entry name" value="PAPs-like"/>
</dbReference>
<dbReference type="PANTHER" id="PTHR22953:SF153">
    <property type="entry name" value="PURPLE ACID PHOSPHATASE"/>
    <property type="match status" value="1"/>
</dbReference>
<dbReference type="InterPro" id="IPR008963">
    <property type="entry name" value="Purple_acid_Pase-like_N"/>
</dbReference>
<gene>
    <name evidence="5" type="ORF">L2764_17590</name>
</gene>
<keyword evidence="6" id="KW-1185">Reference proteome</keyword>
<accession>A0ABT0LEW2</accession>
<comment type="subcellular location">
    <subcellularLocation>
        <location evidence="1">Secreted</location>
    </subcellularLocation>
</comment>
<dbReference type="InterPro" id="IPR055372">
    <property type="entry name" value="CBM96"/>
</dbReference>
<sequence>MRKAYYFYQMLIGVFCLLPLLATAASVTRGPYLQMANHESVTVRWRTDVSTSSVVRYGITVDQLDQSVVMSGSRTEHEVRVTGLNASRQFYYSIGTETETLEGGELEYRFMTSPPVGSDAATRVWLIGDAGTANTNAQAVYNAYLNHEGSDATSLWIMLGDNAYNSGTDNEYQNAVFDMYPELLRRSTLWATLGNHDGYSADSDTESGPYYDIFSLPRQGEAGGLASGTEAYYSFDYGNIHFISLDSYETDRSVNGAMMTWLADDLAANTQIWTIAFWHHPPYSKGSHDSDNESQLIDMRENALPTLESYGVDLVFSGHSHSYERSYLIDGHYGDSSSFNASHQINAGSGHSDGDGAYEKIDGGVNMGAVYTVAGSSGKISGGDLDHPAMFTSLNQLGSVVLDINGYEITAKYLNSNGNVTDYYTLRKGADVMAPTVTNVEGMGANTVSVTFSESVTEQSAENISHFVIDNGVTVTDAQRQASLNSVLLSTSDLEYDTVYQVTMNNIVDLSGNEIAANTQQAFTRERLQQVSFQQGLDGYAGGQDAYIGSGIADDNTGVAQMLLADGSDGFNGELISLLSWDLSSLPNNAVVTEVQLQLSLFNASSGHYDLWQMKSDWQQASVTWNNVDPSSSMGVNIASFSDVPVGGLTLDFNQAGIDLVQSWLDGTQINQGVMLKSSGSIDGVDLRSSEYATMSSRPKLVISYIENETDNEAPNADFSYQVNQLAVNFTDSSSDIDGSIVAWLWDFGDGQTAHIPSPTHHYGGYQAYTVKLTVFDDSGAAHARSQMVMVSDSGNMLAELQNGLASYVGNQDTYVASGNPNDFWGNDDEILADGNDGSNDELVTLLQWDVSSIPDTAIVTGVFVELDVFNRSSGEYRLSAMEQVWSENTATWNNTAPTSHRGVLLGSFTPSSTDVYDIELNAAAITLVQGWIQGSLLNHGMMIESAGSSNGIDMRSSEYATWTQRPKLKIEYHD</sequence>
<dbReference type="Gene3D" id="2.60.40.10">
    <property type="entry name" value="Immunoglobulins"/>
    <property type="match status" value="1"/>
</dbReference>
<dbReference type="InterPro" id="IPR029052">
    <property type="entry name" value="Metallo-depent_PP-like"/>
</dbReference>
<dbReference type="Gene3D" id="2.60.40.1220">
    <property type="match status" value="1"/>
</dbReference>
<dbReference type="Proteomes" id="UP001203423">
    <property type="component" value="Unassembled WGS sequence"/>
</dbReference>
<dbReference type="SUPFAM" id="SSF49363">
    <property type="entry name" value="Purple acid phosphatase, N-terminal domain"/>
    <property type="match status" value="1"/>
</dbReference>
<dbReference type="Pfam" id="PF24517">
    <property type="entry name" value="CBM96"/>
    <property type="match status" value="2"/>
</dbReference>
<dbReference type="Pfam" id="PF18911">
    <property type="entry name" value="PKD_4"/>
    <property type="match status" value="1"/>
</dbReference>
<keyword evidence="3" id="KW-0732">Signal</keyword>
<dbReference type="PROSITE" id="PS50093">
    <property type="entry name" value="PKD"/>
    <property type="match status" value="1"/>
</dbReference>
<dbReference type="InterPro" id="IPR035986">
    <property type="entry name" value="PKD_dom_sf"/>
</dbReference>
<evidence type="ECO:0000313" key="6">
    <source>
        <dbReference type="Proteomes" id="UP001203423"/>
    </source>
</evidence>
<dbReference type="InterPro" id="IPR004843">
    <property type="entry name" value="Calcineurin-like_PHP"/>
</dbReference>
<dbReference type="Pfam" id="PF13205">
    <property type="entry name" value="Big_5"/>
    <property type="match status" value="1"/>
</dbReference>
<evidence type="ECO:0000256" key="3">
    <source>
        <dbReference type="ARBA" id="ARBA00022729"/>
    </source>
</evidence>
<proteinExistence type="predicted"/>
<evidence type="ECO:0000256" key="2">
    <source>
        <dbReference type="ARBA" id="ARBA00022525"/>
    </source>
</evidence>
<keyword evidence="2" id="KW-0964">Secreted</keyword>
<comment type="caution">
    <text evidence="5">The sequence shown here is derived from an EMBL/GenBank/DDBJ whole genome shotgun (WGS) entry which is preliminary data.</text>
</comment>
<dbReference type="InterPro" id="IPR015914">
    <property type="entry name" value="PAPs_N"/>
</dbReference>
<dbReference type="NCBIfam" id="NF033679">
    <property type="entry name" value="DNRLRE_dom"/>
    <property type="match status" value="2"/>
</dbReference>
<dbReference type="InterPro" id="IPR000601">
    <property type="entry name" value="PKD_dom"/>
</dbReference>
<dbReference type="InterPro" id="IPR013783">
    <property type="entry name" value="Ig-like_fold"/>
</dbReference>
<dbReference type="RefSeq" id="WP_248941630.1">
    <property type="nucleotide sequence ID" value="NZ_JAKIKS010000079.1"/>
</dbReference>
<dbReference type="CDD" id="cd00146">
    <property type="entry name" value="PKD"/>
    <property type="match status" value="1"/>
</dbReference>
<organism evidence="5 6">
    <name type="scientific">Shewanella surugensis</name>
    <dbReference type="NCBI Taxonomy" id="212020"/>
    <lineage>
        <taxon>Bacteria</taxon>
        <taxon>Pseudomonadati</taxon>
        <taxon>Pseudomonadota</taxon>
        <taxon>Gammaproteobacteria</taxon>
        <taxon>Alteromonadales</taxon>
        <taxon>Shewanellaceae</taxon>
        <taxon>Shewanella</taxon>
    </lineage>
</organism>
<dbReference type="SUPFAM" id="SSF49299">
    <property type="entry name" value="PKD domain"/>
    <property type="match status" value="1"/>
</dbReference>
<dbReference type="Gene3D" id="2.60.40.380">
    <property type="entry name" value="Purple acid phosphatase-like, N-terminal"/>
    <property type="match status" value="1"/>
</dbReference>
<dbReference type="InterPro" id="IPR022409">
    <property type="entry name" value="PKD/Chitinase_dom"/>
</dbReference>
<evidence type="ECO:0000256" key="1">
    <source>
        <dbReference type="ARBA" id="ARBA00004613"/>
    </source>
</evidence>
<name>A0ABT0LEW2_9GAMM</name>
<dbReference type="PANTHER" id="PTHR22953">
    <property type="entry name" value="ACID PHOSPHATASE RELATED"/>
    <property type="match status" value="1"/>
</dbReference>
<dbReference type="Gene3D" id="3.60.21.10">
    <property type="match status" value="1"/>
</dbReference>
<feature type="domain" description="PKD" evidence="4">
    <location>
        <begin position="726"/>
        <end position="797"/>
    </location>
</feature>
<dbReference type="EMBL" id="JAKIKS010000079">
    <property type="protein sequence ID" value="MCL1126242.1"/>
    <property type="molecule type" value="Genomic_DNA"/>
</dbReference>
<evidence type="ECO:0000313" key="5">
    <source>
        <dbReference type="EMBL" id="MCL1126242.1"/>
    </source>
</evidence>
<dbReference type="Pfam" id="PF00149">
    <property type="entry name" value="Metallophos"/>
    <property type="match status" value="1"/>
</dbReference>